<evidence type="ECO:0000259" key="6">
    <source>
        <dbReference type="PROSITE" id="PS50931"/>
    </source>
</evidence>
<accession>A0A378UGB1</accession>
<dbReference type="PROSITE" id="PS50931">
    <property type="entry name" value="HTH_LYSR"/>
    <property type="match status" value="1"/>
</dbReference>
<reference evidence="7 8" key="1">
    <citation type="submission" date="2018-06" db="EMBL/GenBank/DDBJ databases">
        <authorList>
            <consortium name="Pathogen Informatics"/>
            <person name="Doyle S."/>
        </authorList>
    </citation>
    <scope>NUCLEOTIDE SEQUENCE [LARGE SCALE GENOMIC DNA]</scope>
    <source>
        <strain evidence="7 8">NCTC10295</strain>
    </source>
</reference>
<keyword evidence="5" id="KW-0804">Transcription</keyword>
<dbReference type="GO" id="GO:0003700">
    <property type="term" value="F:DNA-binding transcription factor activity"/>
    <property type="evidence" value="ECO:0007669"/>
    <property type="project" value="InterPro"/>
</dbReference>
<dbReference type="PANTHER" id="PTHR30293">
    <property type="entry name" value="TRANSCRIPTIONAL REGULATORY PROTEIN NAC-RELATED"/>
    <property type="match status" value="1"/>
</dbReference>
<dbReference type="SUPFAM" id="SSF46785">
    <property type="entry name" value="Winged helix' DNA-binding domain"/>
    <property type="match status" value="1"/>
</dbReference>
<dbReference type="RefSeq" id="WP_066078787.1">
    <property type="nucleotide sequence ID" value="NZ_CP181246.1"/>
</dbReference>
<dbReference type="Proteomes" id="UP000254651">
    <property type="component" value="Unassembled WGS sequence"/>
</dbReference>
<keyword evidence="3" id="KW-0238">DNA-binding</keyword>
<evidence type="ECO:0000256" key="1">
    <source>
        <dbReference type="ARBA" id="ARBA00009437"/>
    </source>
</evidence>
<gene>
    <name evidence="7" type="primary">hcaR</name>
    <name evidence="7" type="ORF">NCTC10295_01178</name>
</gene>
<dbReference type="GO" id="GO:0003677">
    <property type="term" value="F:DNA binding"/>
    <property type="evidence" value="ECO:0007669"/>
    <property type="project" value="UniProtKB-KW"/>
</dbReference>
<dbReference type="Gene3D" id="3.40.190.290">
    <property type="match status" value="1"/>
</dbReference>
<dbReference type="SUPFAM" id="SSF53850">
    <property type="entry name" value="Periplasmic binding protein-like II"/>
    <property type="match status" value="1"/>
</dbReference>
<dbReference type="InterPro" id="IPR036388">
    <property type="entry name" value="WH-like_DNA-bd_sf"/>
</dbReference>
<dbReference type="GO" id="GO:2000142">
    <property type="term" value="P:regulation of DNA-templated transcription initiation"/>
    <property type="evidence" value="ECO:0007669"/>
    <property type="project" value="TreeGrafter"/>
</dbReference>
<evidence type="ECO:0000256" key="3">
    <source>
        <dbReference type="ARBA" id="ARBA00023125"/>
    </source>
</evidence>
<keyword evidence="8" id="KW-1185">Reference proteome</keyword>
<sequence length="300" mass="33614">MDLKQLKYFQYVAQQGSYTRAADVLGVAQPVLSRQIRLLEIELRQSLLTRHGRGVSLTESGRILLEHCRIILQQIELIQEDLNLNSGKLGGHIVLGLPPTPAKLLSLPLIQRFRADLPDARLRITEGLSNQLQDRLQQGKVDMALLYDPPYSAEIDKSLVCEERLCLIAPLEDAGFPEGAVLTAEHLAQLPLIMPSVPNTFRLLVEQEMARHNLSPNIILEIDSVETMLQLVAEGMGYSIQSRYALEVMKHSDRIRVIPIEAPTFISRLFLATPAKRALTRTQRELDGILKSLCAEWMGG</sequence>
<dbReference type="Pfam" id="PF00126">
    <property type="entry name" value="HTH_1"/>
    <property type="match status" value="1"/>
</dbReference>
<dbReference type="Gene3D" id="1.10.10.10">
    <property type="entry name" value="Winged helix-like DNA-binding domain superfamily/Winged helix DNA-binding domain"/>
    <property type="match status" value="1"/>
</dbReference>
<organism evidence="7 8">
    <name type="scientific">Bergeriella denitrificans</name>
    <name type="common">Neisseria denitrificans</name>
    <dbReference type="NCBI Taxonomy" id="494"/>
    <lineage>
        <taxon>Bacteria</taxon>
        <taxon>Pseudomonadati</taxon>
        <taxon>Pseudomonadota</taxon>
        <taxon>Betaproteobacteria</taxon>
        <taxon>Neisseriales</taxon>
        <taxon>Neisseriaceae</taxon>
        <taxon>Bergeriella</taxon>
    </lineage>
</organism>
<dbReference type="PRINTS" id="PR00039">
    <property type="entry name" value="HTHLYSR"/>
</dbReference>
<proteinExistence type="inferred from homology"/>
<name>A0A378UGB1_BERDE</name>
<dbReference type="PANTHER" id="PTHR30293:SF0">
    <property type="entry name" value="NITROGEN ASSIMILATION REGULATORY PROTEIN NAC"/>
    <property type="match status" value="1"/>
</dbReference>
<evidence type="ECO:0000313" key="7">
    <source>
        <dbReference type="EMBL" id="STZ76414.1"/>
    </source>
</evidence>
<evidence type="ECO:0000313" key="8">
    <source>
        <dbReference type="Proteomes" id="UP000254651"/>
    </source>
</evidence>
<dbReference type="InterPro" id="IPR000847">
    <property type="entry name" value="LysR_HTH_N"/>
</dbReference>
<dbReference type="FunFam" id="1.10.10.10:FF:000001">
    <property type="entry name" value="LysR family transcriptional regulator"/>
    <property type="match status" value="1"/>
</dbReference>
<evidence type="ECO:0000256" key="2">
    <source>
        <dbReference type="ARBA" id="ARBA00023015"/>
    </source>
</evidence>
<dbReference type="InterPro" id="IPR005119">
    <property type="entry name" value="LysR_subst-bd"/>
</dbReference>
<keyword evidence="4" id="KW-0010">Activator</keyword>
<comment type="similarity">
    <text evidence="1">Belongs to the LysR transcriptional regulatory family.</text>
</comment>
<protein>
    <submittedName>
        <fullName evidence="7">LysR family transcriptional regulator</fullName>
    </submittedName>
</protein>
<dbReference type="EMBL" id="UGQS01000002">
    <property type="protein sequence ID" value="STZ76414.1"/>
    <property type="molecule type" value="Genomic_DNA"/>
</dbReference>
<feature type="domain" description="HTH lysR-type" evidence="6">
    <location>
        <begin position="1"/>
        <end position="58"/>
    </location>
</feature>
<dbReference type="AlphaFoldDB" id="A0A378UGB1"/>
<evidence type="ECO:0000256" key="4">
    <source>
        <dbReference type="ARBA" id="ARBA00023159"/>
    </source>
</evidence>
<keyword evidence="2" id="KW-0805">Transcription regulation</keyword>
<dbReference type="Pfam" id="PF03466">
    <property type="entry name" value="LysR_substrate"/>
    <property type="match status" value="1"/>
</dbReference>
<dbReference type="InterPro" id="IPR036390">
    <property type="entry name" value="WH_DNA-bd_sf"/>
</dbReference>
<evidence type="ECO:0000256" key="5">
    <source>
        <dbReference type="ARBA" id="ARBA00023163"/>
    </source>
</evidence>